<dbReference type="CDD" id="cd02440">
    <property type="entry name" value="AdoMet_MTases"/>
    <property type="match status" value="1"/>
</dbReference>
<dbReference type="PANTHER" id="PTHR43712:SF12">
    <property type="entry name" value="STERIGMATOCYSTIN 8-O-METHYLTRANSFERASE"/>
    <property type="match status" value="1"/>
</dbReference>
<dbReference type="Gene3D" id="3.40.50.150">
    <property type="entry name" value="Vaccinia Virus protein VP39"/>
    <property type="match status" value="1"/>
</dbReference>
<dbReference type="InterPro" id="IPR012967">
    <property type="entry name" value="COMT_dimerisation"/>
</dbReference>
<evidence type="ECO:0000259" key="4">
    <source>
        <dbReference type="Pfam" id="PF00891"/>
    </source>
</evidence>
<dbReference type="InterPro" id="IPR029063">
    <property type="entry name" value="SAM-dependent_MTases_sf"/>
</dbReference>
<evidence type="ECO:0008006" key="8">
    <source>
        <dbReference type="Google" id="ProtNLM"/>
    </source>
</evidence>
<keyword evidence="7" id="KW-1185">Reference proteome</keyword>
<evidence type="ECO:0000259" key="5">
    <source>
        <dbReference type="Pfam" id="PF08100"/>
    </source>
</evidence>
<dbReference type="RefSeq" id="XP_066670539.1">
    <property type="nucleotide sequence ID" value="XM_066806921.1"/>
</dbReference>
<dbReference type="EMBL" id="JAQQWN010000004">
    <property type="protein sequence ID" value="KAK8087645.1"/>
    <property type="molecule type" value="Genomic_DNA"/>
</dbReference>
<evidence type="ECO:0000256" key="1">
    <source>
        <dbReference type="ARBA" id="ARBA00022603"/>
    </source>
</evidence>
<dbReference type="SUPFAM" id="SSF46785">
    <property type="entry name" value="Winged helix' DNA-binding domain"/>
    <property type="match status" value="1"/>
</dbReference>
<feature type="domain" description="O-methyltransferase C-terminal" evidence="4">
    <location>
        <begin position="165"/>
        <end position="364"/>
    </location>
</feature>
<reference evidence="6 7" key="1">
    <citation type="submission" date="2023-01" db="EMBL/GenBank/DDBJ databases">
        <title>Analysis of 21 Apiospora genomes using comparative genomics revels a genus with tremendous synthesis potential of carbohydrate active enzymes and secondary metabolites.</title>
        <authorList>
            <person name="Sorensen T."/>
        </authorList>
    </citation>
    <scope>NUCLEOTIDE SEQUENCE [LARGE SCALE GENOMIC DNA]</scope>
    <source>
        <strain evidence="6 7">CBS 114990</strain>
    </source>
</reference>
<dbReference type="GeneID" id="92039981"/>
<evidence type="ECO:0000313" key="7">
    <source>
        <dbReference type="Proteomes" id="UP001433268"/>
    </source>
</evidence>
<evidence type="ECO:0000256" key="3">
    <source>
        <dbReference type="ARBA" id="ARBA00022691"/>
    </source>
</evidence>
<dbReference type="PANTHER" id="PTHR43712">
    <property type="entry name" value="PUTATIVE (AFU_ORTHOLOGUE AFUA_4G14580)-RELATED"/>
    <property type="match status" value="1"/>
</dbReference>
<dbReference type="Pfam" id="PF08100">
    <property type="entry name" value="Dimerisation"/>
    <property type="match status" value="1"/>
</dbReference>
<sequence length="394" mass="44238">MDVCRIAQLAHTINVSVAQIRESLEKQGLPLPSHDENAPSLPSSIAEARTAAIDASTELHYLLTEPIDTIHQVCKRHTRRLYNKLIIRQADKKACVQSIIRFDIAAAIPLGGQISFTDIAANTPLTEQMVGRLIRHAATMHIFHEPEVGFVAHTRASRLLVRSDGYSLAHGTSGSIYDVISEDPERALRFSNAMKVMASRPEFDLTYATETYDWESLDEALVVEVGGAQGHFALALASRYPSLSIMVQDMEKVIDKASAGALKERVRFMTHDLFDPQRVQADVFFFRWIFHNWSDKYCIHIIRAQIPALRRGSRLLIQEALMPEPGSVCPDAERTARSLDIEMAYTFNARERTLSEWKALFREASPSFIFNNAIEPKGSALAILEFAWEGIEQC</sequence>
<gene>
    <name evidence="6" type="ORF">PG997_002606</name>
</gene>
<dbReference type="InterPro" id="IPR036388">
    <property type="entry name" value="WH-like_DNA-bd_sf"/>
</dbReference>
<dbReference type="Gene3D" id="1.10.10.10">
    <property type="entry name" value="Winged helix-like DNA-binding domain superfamily/Winged helix DNA-binding domain"/>
    <property type="match status" value="1"/>
</dbReference>
<dbReference type="Proteomes" id="UP001433268">
    <property type="component" value="Unassembled WGS sequence"/>
</dbReference>
<evidence type="ECO:0000313" key="6">
    <source>
        <dbReference type="EMBL" id="KAK8087645.1"/>
    </source>
</evidence>
<protein>
    <recommendedName>
        <fullName evidence="8">O-methyltransferase</fullName>
    </recommendedName>
</protein>
<dbReference type="InterPro" id="IPR001077">
    <property type="entry name" value="COMT_C"/>
</dbReference>
<organism evidence="6 7">
    <name type="scientific">Apiospora hydei</name>
    <dbReference type="NCBI Taxonomy" id="1337664"/>
    <lineage>
        <taxon>Eukaryota</taxon>
        <taxon>Fungi</taxon>
        <taxon>Dikarya</taxon>
        <taxon>Ascomycota</taxon>
        <taxon>Pezizomycotina</taxon>
        <taxon>Sordariomycetes</taxon>
        <taxon>Xylariomycetidae</taxon>
        <taxon>Amphisphaeriales</taxon>
        <taxon>Apiosporaceae</taxon>
        <taxon>Apiospora</taxon>
    </lineage>
</organism>
<keyword evidence="2" id="KW-0808">Transferase</keyword>
<keyword evidence="1" id="KW-0489">Methyltransferase</keyword>
<proteinExistence type="predicted"/>
<accession>A0ABR1WWX9</accession>
<keyword evidence="3" id="KW-0949">S-adenosyl-L-methionine</keyword>
<dbReference type="InterPro" id="IPR036390">
    <property type="entry name" value="WH_DNA-bd_sf"/>
</dbReference>
<dbReference type="Pfam" id="PF00891">
    <property type="entry name" value="Methyltransf_2"/>
    <property type="match status" value="1"/>
</dbReference>
<feature type="domain" description="O-methyltransferase dimerisation" evidence="5">
    <location>
        <begin position="94"/>
        <end position="163"/>
    </location>
</feature>
<dbReference type="SUPFAM" id="SSF53335">
    <property type="entry name" value="S-adenosyl-L-methionine-dependent methyltransferases"/>
    <property type="match status" value="1"/>
</dbReference>
<dbReference type="InterPro" id="IPR016461">
    <property type="entry name" value="COMT-like"/>
</dbReference>
<dbReference type="PROSITE" id="PS51683">
    <property type="entry name" value="SAM_OMT_II"/>
    <property type="match status" value="1"/>
</dbReference>
<name>A0ABR1WWX9_9PEZI</name>
<evidence type="ECO:0000256" key="2">
    <source>
        <dbReference type="ARBA" id="ARBA00022679"/>
    </source>
</evidence>
<comment type="caution">
    <text evidence="6">The sequence shown here is derived from an EMBL/GenBank/DDBJ whole genome shotgun (WGS) entry which is preliminary data.</text>
</comment>